<evidence type="ECO:0000313" key="1">
    <source>
        <dbReference type="EMBL" id="MDX3135454.1"/>
    </source>
</evidence>
<dbReference type="InterPro" id="IPR017853">
    <property type="entry name" value="GH"/>
</dbReference>
<feature type="non-terminal residue" evidence="1">
    <location>
        <position position="1"/>
    </location>
</feature>
<dbReference type="EMBL" id="JARAWN010000408">
    <property type="protein sequence ID" value="MDX3135454.1"/>
    <property type="molecule type" value="Genomic_DNA"/>
</dbReference>
<evidence type="ECO:0000313" key="2">
    <source>
        <dbReference type="Proteomes" id="UP001273589"/>
    </source>
</evidence>
<organism evidence="1 2">
    <name type="scientific">Streptomyces europaeiscabiei</name>
    <dbReference type="NCBI Taxonomy" id="146819"/>
    <lineage>
        <taxon>Bacteria</taxon>
        <taxon>Bacillati</taxon>
        <taxon>Actinomycetota</taxon>
        <taxon>Actinomycetes</taxon>
        <taxon>Kitasatosporales</taxon>
        <taxon>Streptomycetaceae</taxon>
        <taxon>Streptomyces</taxon>
    </lineage>
</organism>
<reference evidence="1" key="1">
    <citation type="journal article" date="2023" name="Microb. Genom.">
        <title>Mesoterricola silvestris gen. nov., sp. nov., Mesoterricola sediminis sp. nov., Geothrix oryzae sp. nov., Geothrix edaphica sp. nov., Geothrix rubra sp. nov., and Geothrix limicola sp. nov., six novel members of Acidobacteriota isolated from soils.</title>
        <authorList>
            <person name="Weisberg A.J."/>
            <person name="Pearce E."/>
            <person name="Kramer C.G."/>
            <person name="Chang J.H."/>
            <person name="Clarke C.R."/>
        </authorList>
    </citation>
    <scope>NUCLEOTIDE SEQUENCE</scope>
    <source>
        <strain evidence="1">ND06-05F</strain>
    </source>
</reference>
<dbReference type="AlphaFoldDB" id="A0AAJ2PXB3"/>
<dbReference type="Gene3D" id="3.20.20.80">
    <property type="entry name" value="Glycosidases"/>
    <property type="match status" value="1"/>
</dbReference>
<dbReference type="RefSeq" id="WP_319697904.1">
    <property type="nucleotide sequence ID" value="NZ_JARAWN010000408.1"/>
</dbReference>
<sequence length="337" mass="37621">LTYRSVVYEVGAGDTPGTAWSAERVRRDMRAIRQELRADAVKVTGDGVERLTRTAAEAAERGLNVWLEPTLGDVPRADILDHLAETGRFAEGLRRQGVDTHFSVGCEFWLFVPGIVPGDHVLERVENLLKGNFDPEHMIRELRAFTARAAAVGRSVFRGRLTYAAAEEEALDWTDWTPFDIVGLDYYADHPSRSAHIRDLRRYLRPGKPLSIQEYGCCTFEGAPEMGGMGWSVVDYEKEPPEIKGDVTRSEATQAAYVTGVLGAFEAMDLYAAHAFTFVSPDSPHRPDDPLYDLDLASYALVKPVQDHPGDPATDWHWEPKQSFRALARAYGRARPC</sequence>
<dbReference type="SUPFAM" id="SSF51445">
    <property type="entry name" value="(Trans)glycosidases"/>
    <property type="match status" value="1"/>
</dbReference>
<accession>A0AAJ2PXB3</accession>
<protein>
    <submittedName>
        <fullName evidence="1">Abortive phage infection protein</fullName>
    </submittedName>
</protein>
<proteinExistence type="predicted"/>
<name>A0AAJ2PXB3_9ACTN</name>
<gene>
    <name evidence="1" type="ORF">PV367_37960</name>
</gene>
<dbReference type="Proteomes" id="UP001273589">
    <property type="component" value="Unassembled WGS sequence"/>
</dbReference>
<comment type="caution">
    <text evidence="1">The sequence shown here is derived from an EMBL/GenBank/DDBJ whole genome shotgun (WGS) entry which is preliminary data.</text>
</comment>